<evidence type="ECO:0000313" key="2">
    <source>
        <dbReference type="EMBL" id="ADQ79204.1"/>
    </source>
</evidence>
<keyword evidence="1" id="KW-1133">Transmembrane helix</keyword>
<protein>
    <submittedName>
        <fullName evidence="2">Uncharacterized protein</fullName>
    </submittedName>
</protein>
<reference key="1">
    <citation type="submission" date="2010-11" db="EMBL/GenBank/DDBJ databases">
        <title>The complete genome of Paludibacter propionicigenes DSM 17365.</title>
        <authorList>
            <consortium name="US DOE Joint Genome Institute (JGI-PGF)"/>
            <person name="Lucas S."/>
            <person name="Copeland A."/>
            <person name="Lapidus A."/>
            <person name="Bruce D."/>
            <person name="Goodwin L."/>
            <person name="Pitluck S."/>
            <person name="Kyrpides N."/>
            <person name="Mavromatis K."/>
            <person name="Ivanova N."/>
            <person name="Munk A.C."/>
            <person name="Brettin T."/>
            <person name="Detter J.C."/>
            <person name="Han C."/>
            <person name="Tapia R."/>
            <person name="Land M."/>
            <person name="Hauser L."/>
            <person name="Markowitz V."/>
            <person name="Cheng J.-F."/>
            <person name="Hugenholtz P."/>
            <person name="Woyke T."/>
            <person name="Wu D."/>
            <person name="Gronow S."/>
            <person name="Wellnitz S."/>
            <person name="Brambilla E."/>
            <person name="Klenk H.-P."/>
            <person name="Eisen J.A."/>
        </authorList>
    </citation>
    <scope>NUCLEOTIDE SEQUENCE</scope>
    <source>
        <strain>WB4</strain>
    </source>
</reference>
<evidence type="ECO:0000313" key="3">
    <source>
        <dbReference type="Proteomes" id="UP000008718"/>
    </source>
</evidence>
<dbReference type="RefSeq" id="WP_013444573.1">
    <property type="nucleotide sequence ID" value="NC_014734.1"/>
</dbReference>
<keyword evidence="1" id="KW-0472">Membrane</keyword>
<organism evidence="2 3">
    <name type="scientific">Paludibacter propionicigenes (strain DSM 17365 / JCM 13257 / WB4)</name>
    <dbReference type="NCBI Taxonomy" id="694427"/>
    <lineage>
        <taxon>Bacteria</taxon>
        <taxon>Pseudomonadati</taxon>
        <taxon>Bacteroidota</taxon>
        <taxon>Bacteroidia</taxon>
        <taxon>Bacteroidales</taxon>
        <taxon>Paludibacteraceae</taxon>
        <taxon>Paludibacter</taxon>
    </lineage>
</organism>
<proteinExistence type="predicted"/>
<keyword evidence="1" id="KW-0812">Transmembrane</keyword>
<accession>E4T3B0</accession>
<dbReference type="STRING" id="694427.Palpr_1055"/>
<reference evidence="2 3" key="2">
    <citation type="journal article" date="2011" name="Stand. Genomic Sci.">
        <title>Complete genome sequence of Paludibacter propionicigenes type strain (WB4).</title>
        <authorList>
            <person name="Gronow S."/>
            <person name="Munk C."/>
            <person name="Lapidus A."/>
            <person name="Nolan M."/>
            <person name="Lucas S."/>
            <person name="Hammon N."/>
            <person name="Deshpande S."/>
            <person name="Cheng J.F."/>
            <person name="Tapia R."/>
            <person name="Han C."/>
            <person name="Goodwin L."/>
            <person name="Pitluck S."/>
            <person name="Liolios K."/>
            <person name="Ivanova N."/>
            <person name="Mavromatis K."/>
            <person name="Mikhailova N."/>
            <person name="Pati A."/>
            <person name="Chen A."/>
            <person name="Palaniappan K."/>
            <person name="Land M."/>
            <person name="Hauser L."/>
            <person name="Chang Y.J."/>
            <person name="Jeffries C.D."/>
            <person name="Brambilla E."/>
            <person name="Rohde M."/>
            <person name="Goker M."/>
            <person name="Detter J.C."/>
            <person name="Woyke T."/>
            <person name="Bristow J."/>
            <person name="Eisen J.A."/>
            <person name="Markowitz V."/>
            <person name="Hugenholtz P."/>
            <person name="Kyrpides N.C."/>
            <person name="Klenk H.P."/>
        </authorList>
    </citation>
    <scope>NUCLEOTIDE SEQUENCE [LARGE SCALE GENOMIC DNA]</scope>
    <source>
        <strain evidence="3">DSM 17365 / JCM 13257 / WB4</strain>
    </source>
</reference>
<evidence type="ECO:0000256" key="1">
    <source>
        <dbReference type="SAM" id="Phobius"/>
    </source>
</evidence>
<name>E4T3B0_PALPW</name>
<feature type="transmembrane region" description="Helical" evidence="1">
    <location>
        <begin position="6"/>
        <end position="25"/>
    </location>
</feature>
<dbReference type="AlphaFoldDB" id="E4T3B0"/>
<dbReference type="KEGG" id="ppn:Palpr_1055"/>
<dbReference type="Proteomes" id="UP000008718">
    <property type="component" value="Chromosome"/>
</dbReference>
<dbReference type="HOGENOM" id="CLU_2618760_0_0_10"/>
<keyword evidence="3" id="KW-1185">Reference proteome</keyword>
<dbReference type="EMBL" id="CP002345">
    <property type="protein sequence ID" value="ADQ79204.1"/>
    <property type="molecule type" value="Genomic_DNA"/>
</dbReference>
<gene>
    <name evidence="2" type="ordered locus">Palpr_1055</name>
</gene>
<sequence>MKTSERVPKAIVVIAVVGISLLYNMRDKSLFTTSFRGMSSEFEEMQINADSAKRGENKLFIYTKSIINTSIQHLISNL</sequence>